<feature type="compositionally biased region" description="Acidic residues" evidence="1">
    <location>
        <begin position="334"/>
        <end position="348"/>
    </location>
</feature>
<evidence type="ECO:0000313" key="2">
    <source>
        <dbReference type="EMBL" id="EME38610.1"/>
    </source>
</evidence>
<dbReference type="AlphaFoldDB" id="M2YI39"/>
<evidence type="ECO:0008006" key="4">
    <source>
        <dbReference type="Google" id="ProtNLM"/>
    </source>
</evidence>
<gene>
    <name evidence="2" type="ORF">DOTSEDRAFT_38868</name>
</gene>
<name>M2YI39_DOTSN</name>
<proteinExistence type="predicted"/>
<dbReference type="Proteomes" id="UP000016933">
    <property type="component" value="Unassembled WGS sequence"/>
</dbReference>
<protein>
    <recommendedName>
        <fullName evidence="4">DNA2/NAM7 helicase helicase domain-containing protein</fullName>
    </recommendedName>
</protein>
<accession>M2YI39</accession>
<dbReference type="InterPro" id="IPR027417">
    <property type="entry name" value="P-loop_NTPase"/>
</dbReference>
<reference evidence="3" key="1">
    <citation type="journal article" date="2012" name="PLoS Genet.">
        <title>The genomes of the fungal plant pathogens Cladosporium fulvum and Dothistroma septosporum reveal adaptation to different hosts and lifestyles but also signatures of common ancestry.</title>
        <authorList>
            <person name="de Wit P.J.G.M."/>
            <person name="van der Burgt A."/>
            <person name="Oekmen B."/>
            <person name="Stergiopoulos I."/>
            <person name="Abd-Elsalam K.A."/>
            <person name="Aerts A.L."/>
            <person name="Bahkali A.H."/>
            <person name="Beenen H.G."/>
            <person name="Chettri P."/>
            <person name="Cox M.P."/>
            <person name="Datema E."/>
            <person name="de Vries R.P."/>
            <person name="Dhillon B."/>
            <person name="Ganley A.R."/>
            <person name="Griffiths S.A."/>
            <person name="Guo Y."/>
            <person name="Hamelin R.C."/>
            <person name="Henrissat B."/>
            <person name="Kabir M.S."/>
            <person name="Jashni M.K."/>
            <person name="Kema G."/>
            <person name="Klaubauf S."/>
            <person name="Lapidus A."/>
            <person name="Levasseur A."/>
            <person name="Lindquist E."/>
            <person name="Mehrabi R."/>
            <person name="Ohm R.A."/>
            <person name="Owen T.J."/>
            <person name="Salamov A."/>
            <person name="Schwelm A."/>
            <person name="Schijlen E."/>
            <person name="Sun H."/>
            <person name="van den Burg H.A."/>
            <person name="van Ham R.C.H.J."/>
            <person name="Zhang S."/>
            <person name="Goodwin S.B."/>
            <person name="Grigoriev I.V."/>
            <person name="Collemare J."/>
            <person name="Bradshaw R.E."/>
        </authorList>
    </citation>
    <scope>NUCLEOTIDE SEQUENCE [LARGE SCALE GENOMIC DNA]</scope>
    <source>
        <strain evidence="3">NZE10 / CBS 128990</strain>
    </source>
</reference>
<sequence>MTGIHANFLFLEGVPGAGKTTSLAAIVAWVMRLNGKVILCAHSNTGADSPFEQVAHITRTDPELNDLAEACIRMRTNPVEIDDLDKYYRLAAAQLSADASDHHSLAAAIRKYMAGHPEDTLESVMKQYSLPTHLLPALILRVMRCSGSGKNEEMGATSCTFCLALDVNKASATTSVQTHHSAQLISALVPSTYERPSCIFSLPSGVYTTLASPYCHQVSTLLLHLLAATRPSFIMPPKLASSDGEHEPIDGTQLTQPDFAYTLAQGVGKRERAFMWEISSLLESLAQDEAALDTIDSTVPERSEVYTRQLYSSINAIIGGERFNFRETGREPSAEDVEVLDSDDESDATESSMKVHHMVTGKRARAEYIKRSDDDIDAYIKYFLERDSEYPTIGDIPVDCSEDRICMIIMTTEPDIHDAILHGNFLPCYLNDFSFRRIVKETEERCHAVPAQPRLYLNLLAHPKTGESPSPSVLRMLAENGIRYLVDPDYAHLVDKQFNRGTDLAESTRGVRKYVGPSLRTRRRDLSMLCAVQNLVILCEASER</sequence>
<feature type="region of interest" description="Disordered" evidence="1">
    <location>
        <begin position="329"/>
        <end position="351"/>
    </location>
</feature>
<dbReference type="SUPFAM" id="SSF52540">
    <property type="entry name" value="P-loop containing nucleoside triphosphate hydrolases"/>
    <property type="match status" value="1"/>
</dbReference>
<dbReference type="EMBL" id="KB446546">
    <property type="protein sequence ID" value="EME38610.1"/>
    <property type="molecule type" value="Genomic_DNA"/>
</dbReference>
<dbReference type="HOGENOM" id="CLU_500598_0_0_1"/>
<keyword evidence="3" id="KW-1185">Reference proteome</keyword>
<dbReference type="Gene3D" id="3.40.50.300">
    <property type="entry name" value="P-loop containing nucleotide triphosphate hydrolases"/>
    <property type="match status" value="1"/>
</dbReference>
<dbReference type="OrthoDB" id="6513042at2759"/>
<dbReference type="eggNOG" id="ENOG502R9QZ">
    <property type="taxonomic scope" value="Eukaryota"/>
</dbReference>
<evidence type="ECO:0000256" key="1">
    <source>
        <dbReference type="SAM" id="MobiDB-lite"/>
    </source>
</evidence>
<reference evidence="2 3" key="2">
    <citation type="journal article" date="2012" name="PLoS Pathog.">
        <title>Diverse lifestyles and strategies of plant pathogenesis encoded in the genomes of eighteen Dothideomycetes fungi.</title>
        <authorList>
            <person name="Ohm R.A."/>
            <person name="Feau N."/>
            <person name="Henrissat B."/>
            <person name="Schoch C.L."/>
            <person name="Horwitz B.A."/>
            <person name="Barry K.W."/>
            <person name="Condon B.J."/>
            <person name="Copeland A.C."/>
            <person name="Dhillon B."/>
            <person name="Glaser F."/>
            <person name="Hesse C.N."/>
            <person name="Kosti I."/>
            <person name="LaButti K."/>
            <person name="Lindquist E.A."/>
            <person name="Lucas S."/>
            <person name="Salamov A.A."/>
            <person name="Bradshaw R.E."/>
            <person name="Ciuffetti L."/>
            <person name="Hamelin R.C."/>
            <person name="Kema G.H.J."/>
            <person name="Lawrence C."/>
            <person name="Scott J.A."/>
            <person name="Spatafora J.W."/>
            <person name="Turgeon B.G."/>
            <person name="de Wit P.J.G.M."/>
            <person name="Zhong S."/>
            <person name="Goodwin S.B."/>
            <person name="Grigoriev I.V."/>
        </authorList>
    </citation>
    <scope>NUCLEOTIDE SEQUENCE [LARGE SCALE GENOMIC DNA]</scope>
    <source>
        <strain evidence="3">NZE10 / CBS 128990</strain>
    </source>
</reference>
<evidence type="ECO:0000313" key="3">
    <source>
        <dbReference type="Proteomes" id="UP000016933"/>
    </source>
</evidence>
<organism evidence="2 3">
    <name type="scientific">Dothistroma septosporum (strain NZE10 / CBS 128990)</name>
    <name type="common">Red band needle blight fungus</name>
    <name type="synonym">Mycosphaerella pini</name>
    <dbReference type="NCBI Taxonomy" id="675120"/>
    <lineage>
        <taxon>Eukaryota</taxon>
        <taxon>Fungi</taxon>
        <taxon>Dikarya</taxon>
        <taxon>Ascomycota</taxon>
        <taxon>Pezizomycotina</taxon>
        <taxon>Dothideomycetes</taxon>
        <taxon>Dothideomycetidae</taxon>
        <taxon>Mycosphaerellales</taxon>
        <taxon>Mycosphaerellaceae</taxon>
        <taxon>Dothistroma</taxon>
    </lineage>
</organism>